<dbReference type="GO" id="GO:0016702">
    <property type="term" value="F:oxidoreductase activity, acting on single donors with incorporation of molecular oxygen, incorporation of two atoms of oxygen"/>
    <property type="evidence" value="ECO:0007669"/>
    <property type="project" value="InterPro"/>
</dbReference>
<evidence type="ECO:0000313" key="2">
    <source>
        <dbReference type="EMBL" id="CAB4335118.1"/>
    </source>
</evidence>
<evidence type="ECO:0000256" key="1">
    <source>
        <dbReference type="SAM" id="Phobius"/>
    </source>
</evidence>
<organism evidence="2">
    <name type="scientific">freshwater metagenome</name>
    <dbReference type="NCBI Taxonomy" id="449393"/>
    <lineage>
        <taxon>unclassified sequences</taxon>
        <taxon>metagenomes</taxon>
        <taxon>ecological metagenomes</taxon>
    </lineage>
</organism>
<dbReference type="AlphaFoldDB" id="A0A6J5Z179"/>
<dbReference type="Pfam" id="PF15461">
    <property type="entry name" value="BCD"/>
    <property type="match status" value="1"/>
</dbReference>
<feature type="transmembrane region" description="Helical" evidence="1">
    <location>
        <begin position="255"/>
        <end position="277"/>
    </location>
</feature>
<dbReference type="NCBIfam" id="TIGR03753">
    <property type="entry name" value="blh_monoox"/>
    <property type="match status" value="1"/>
</dbReference>
<accession>A0A6J5Z179</accession>
<feature type="transmembrane region" description="Helical" evidence="1">
    <location>
        <begin position="71"/>
        <end position="90"/>
    </location>
</feature>
<reference evidence="2" key="1">
    <citation type="submission" date="2020-05" db="EMBL/GenBank/DDBJ databases">
        <authorList>
            <person name="Chiriac C."/>
            <person name="Salcher M."/>
            <person name="Ghai R."/>
            <person name="Kavagutti S V."/>
        </authorList>
    </citation>
    <scope>NUCLEOTIDE SEQUENCE</scope>
</reference>
<dbReference type="EMBL" id="CAESAG010000056">
    <property type="protein sequence ID" value="CAB4335118.1"/>
    <property type="molecule type" value="Genomic_DNA"/>
</dbReference>
<name>A0A6J5Z179_9ZZZZ</name>
<feature type="transmembrane region" description="Helical" evidence="1">
    <location>
        <begin position="96"/>
        <end position="113"/>
    </location>
</feature>
<feature type="transmembrane region" description="Helical" evidence="1">
    <location>
        <begin position="205"/>
        <end position="230"/>
    </location>
</feature>
<gene>
    <name evidence="2" type="ORF">UFOPK4080_00488</name>
</gene>
<dbReference type="InterPro" id="IPR022270">
    <property type="entry name" value="Blh_diox"/>
</dbReference>
<keyword evidence="1" id="KW-0472">Membrane</keyword>
<protein>
    <submittedName>
        <fullName evidence="2">Unannotated protein</fullName>
    </submittedName>
</protein>
<feature type="transmembrane region" description="Helical" evidence="1">
    <location>
        <begin position="12"/>
        <end position="33"/>
    </location>
</feature>
<keyword evidence="1" id="KW-0812">Transmembrane</keyword>
<proteinExistence type="inferred from homology"/>
<dbReference type="HAMAP" id="MF_02093">
    <property type="entry name" value="Beta_carotene_diox"/>
    <property type="match status" value="1"/>
</dbReference>
<feature type="transmembrane region" description="Helical" evidence="1">
    <location>
        <begin position="39"/>
        <end position="59"/>
    </location>
</feature>
<feature type="transmembrane region" description="Helical" evidence="1">
    <location>
        <begin position="172"/>
        <end position="193"/>
    </location>
</feature>
<feature type="transmembrane region" description="Helical" evidence="1">
    <location>
        <begin position="289"/>
        <end position="309"/>
    </location>
</feature>
<sequence length="318" mass="34457">MVEVKFNVFSRIRTLSSVAVAVAIILSILFSQWLGADSLNWQIVLATIALAVGIPHGALDHLVTLPRSAPIRMALFVFVYVAIALLAIYAILKWNVWGFIFVVVMSATHFGIGDSAFLNELDSLKSSTGSRIPAWLYAPAAGLLPVAIPLVNSRSSEALTKVNESLVDWHQGYTTEIILAVAAITTLCLLGLLQRKRYRDALDIALLAALASIAPPLVAFAVYFGCWHALRHTARLTSLLPNSESAYLRGRGGQAFVAAVIPGLPALFGTIIFIAVLAGFSQQDLSDKFLWLTLVTIWALTVPHMLVTAKLDRAALRK</sequence>
<keyword evidence="1" id="KW-1133">Transmembrane helix</keyword>
<feature type="transmembrane region" description="Helical" evidence="1">
    <location>
        <begin position="134"/>
        <end position="152"/>
    </location>
</feature>